<dbReference type="AlphaFoldDB" id="A0A2G6E084"/>
<evidence type="ECO:0000313" key="3">
    <source>
        <dbReference type="Proteomes" id="UP000229740"/>
    </source>
</evidence>
<accession>A0A2G6E084</accession>
<evidence type="ECO:0000313" key="2">
    <source>
        <dbReference type="EMBL" id="PID55387.1"/>
    </source>
</evidence>
<sequence length="85" mass="9491">MKNWGKIGISLMLLCGTGLTQAKEVKVPMIVSDHCSSQPDENGARQCKVKYSDGSTDTYWVKQGKIYWHYPIPGMPSGGIYRPKK</sequence>
<feature type="signal peptide" evidence="1">
    <location>
        <begin position="1"/>
        <end position="22"/>
    </location>
</feature>
<keyword evidence="1" id="KW-0732">Signal</keyword>
<reference evidence="2 3" key="1">
    <citation type="submission" date="2017-10" db="EMBL/GenBank/DDBJ databases">
        <title>Novel microbial diversity and functional potential in the marine mammal oral microbiome.</title>
        <authorList>
            <person name="Dudek N.K."/>
            <person name="Sun C.L."/>
            <person name="Burstein D."/>
            <person name="Kantor R.S."/>
            <person name="Aliaga Goltsman D.S."/>
            <person name="Bik E.M."/>
            <person name="Thomas B.C."/>
            <person name="Banfield J.F."/>
            <person name="Relman D.A."/>
        </authorList>
    </citation>
    <scope>NUCLEOTIDE SEQUENCE [LARGE SCALE GENOMIC DNA]</scope>
    <source>
        <strain evidence="2">DOLZORAL124_49_17</strain>
    </source>
</reference>
<organism evidence="2 3">
    <name type="scientific">candidate division KSB3 bacterium</name>
    <dbReference type="NCBI Taxonomy" id="2044937"/>
    <lineage>
        <taxon>Bacteria</taxon>
        <taxon>candidate division KSB3</taxon>
    </lineage>
</organism>
<proteinExistence type="predicted"/>
<protein>
    <submittedName>
        <fullName evidence="2">Uncharacterized protein</fullName>
    </submittedName>
</protein>
<dbReference type="EMBL" id="PDPS01000133">
    <property type="protein sequence ID" value="PID55387.1"/>
    <property type="molecule type" value="Genomic_DNA"/>
</dbReference>
<dbReference type="Proteomes" id="UP000229740">
    <property type="component" value="Unassembled WGS sequence"/>
</dbReference>
<name>A0A2G6E084_9BACT</name>
<comment type="caution">
    <text evidence="2">The sequence shown here is derived from an EMBL/GenBank/DDBJ whole genome shotgun (WGS) entry which is preliminary data.</text>
</comment>
<feature type="chain" id="PRO_5013559535" evidence="1">
    <location>
        <begin position="23"/>
        <end position="85"/>
    </location>
</feature>
<evidence type="ECO:0000256" key="1">
    <source>
        <dbReference type="SAM" id="SignalP"/>
    </source>
</evidence>
<gene>
    <name evidence="2" type="ORF">CSB45_16225</name>
</gene>